<dbReference type="EMBL" id="KZ110602">
    <property type="protein sequence ID" value="OSX59596.1"/>
    <property type="molecule type" value="Genomic_DNA"/>
</dbReference>
<keyword evidence="2" id="KW-1185">Reference proteome</keyword>
<evidence type="ECO:0000313" key="2">
    <source>
        <dbReference type="Proteomes" id="UP000194127"/>
    </source>
</evidence>
<protein>
    <submittedName>
        <fullName evidence="1">Uncharacterized protein</fullName>
    </submittedName>
</protein>
<organism evidence="1 2">
    <name type="scientific">Postia placenta MAD-698-R-SB12</name>
    <dbReference type="NCBI Taxonomy" id="670580"/>
    <lineage>
        <taxon>Eukaryota</taxon>
        <taxon>Fungi</taxon>
        <taxon>Dikarya</taxon>
        <taxon>Basidiomycota</taxon>
        <taxon>Agaricomycotina</taxon>
        <taxon>Agaricomycetes</taxon>
        <taxon>Polyporales</taxon>
        <taxon>Adustoporiaceae</taxon>
        <taxon>Rhodonia</taxon>
    </lineage>
</organism>
<reference evidence="1 2" key="1">
    <citation type="submission" date="2017-04" db="EMBL/GenBank/DDBJ databases">
        <title>Genome Sequence of the Model Brown-Rot Fungus Postia placenta SB12.</title>
        <authorList>
            <consortium name="DOE Joint Genome Institute"/>
            <person name="Gaskell J."/>
            <person name="Kersten P."/>
            <person name="Larrondo L.F."/>
            <person name="Canessa P."/>
            <person name="Martinez D."/>
            <person name="Hibbett D."/>
            <person name="Schmoll M."/>
            <person name="Kubicek C.P."/>
            <person name="Martinez A.T."/>
            <person name="Yadav J."/>
            <person name="Master E."/>
            <person name="Magnuson J.K."/>
            <person name="James T."/>
            <person name="Yaver D."/>
            <person name="Berka R."/>
            <person name="Labutti K."/>
            <person name="Lipzen A."/>
            <person name="Aerts A."/>
            <person name="Barry K."/>
            <person name="Henrissat B."/>
            <person name="Blanchette R."/>
            <person name="Grigoriev I."/>
            <person name="Cullen D."/>
        </authorList>
    </citation>
    <scope>NUCLEOTIDE SEQUENCE [LARGE SCALE GENOMIC DNA]</scope>
    <source>
        <strain evidence="1 2">MAD-698-R-SB12</strain>
    </source>
</reference>
<accession>A0A1X6MTP6</accession>
<dbReference type="AlphaFoldDB" id="A0A1X6MTP6"/>
<dbReference type="OrthoDB" id="10279174at2759"/>
<dbReference type="Proteomes" id="UP000194127">
    <property type="component" value="Unassembled WGS sequence"/>
</dbReference>
<dbReference type="GeneID" id="36324576"/>
<evidence type="ECO:0000313" key="1">
    <source>
        <dbReference type="EMBL" id="OSX59596.1"/>
    </source>
</evidence>
<dbReference type="RefSeq" id="XP_024336390.1">
    <property type="nucleotide sequence ID" value="XM_024479626.1"/>
</dbReference>
<proteinExistence type="predicted"/>
<sequence>MARYWLLQIRYIAWQGVPMLRHLSQYSVEQTGPPGVQLAAIEQDPSLASRLQGSKLSAFPGMLAVRPSVRIHVFGYKAWSYQIHAYPDRGGLTIEDAAIALTKVVRRAYNDLVEMVCLPGGWPLGPGGITFDQLYLVDVYQVSRGSIQLDLTAEIPTPTD</sequence>
<gene>
    <name evidence="1" type="ORF">POSPLADRAFT_1048901</name>
</gene>
<name>A0A1X6MTP6_9APHY</name>